<accession>A0ABS7SYR6</accession>
<keyword evidence="2" id="KW-1185">Reference proteome</keyword>
<organism evidence="1 2">
    <name type="scientific">Anaerococcus murdochii</name>
    <dbReference type="NCBI Taxonomy" id="411577"/>
    <lineage>
        <taxon>Bacteria</taxon>
        <taxon>Bacillati</taxon>
        <taxon>Bacillota</taxon>
        <taxon>Tissierellia</taxon>
        <taxon>Tissierellales</taxon>
        <taxon>Peptoniphilaceae</taxon>
        <taxon>Anaerococcus</taxon>
    </lineage>
</organism>
<gene>
    <name evidence="1" type="ORF">K8P03_05155</name>
</gene>
<sequence length="155" mass="17853">MEKTINIGGKNVKFKFTLSAFYIFKNQFSYDAMNKIVPTIGEILSNLDFSIFEAYEEKEEEKEEALTGGEVLNAVGRTLESTYNFEMVDFLNLLWAFAKNANGELPNPEIWFSTFDEFPIFDVMREFVPALLESLGSKKKLVKKNTEMIKMETVE</sequence>
<reference evidence="1 2" key="1">
    <citation type="submission" date="2021-08" db="EMBL/GenBank/DDBJ databases">
        <title>FDA dAtabase for Regulatory Grade micrObial Sequences (FDA-ARGOS): Supporting development and validation of Infectious Disease Dx tests.</title>
        <authorList>
            <person name="Sproer C."/>
            <person name="Gronow S."/>
            <person name="Severitt S."/>
            <person name="Schroder I."/>
            <person name="Tallon L."/>
            <person name="Sadzewicz L."/>
            <person name="Zhao X."/>
            <person name="Boylan J."/>
            <person name="Ott S."/>
            <person name="Bowen H."/>
            <person name="Vavikolanu K."/>
            <person name="Hazen T."/>
            <person name="Aluvathingal J."/>
            <person name="Nadendla S."/>
            <person name="Lowell S."/>
            <person name="Myers T."/>
            <person name="Yan Y."/>
            <person name="Sichtig H."/>
        </authorList>
    </citation>
    <scope>NUCLEOTIDE SEQUENCE [LARGE SCALE GENOMIC DNA]</scope>
    <source>
        <strain evidence="1 2">FDAARGOS_1460</strain>
    </source>
</reference>
<dbReference type="EMBL" id="JAIPME010000002">
    <property type="protein sequence ID" value="MBZ2386686.1"/>
    <property type="molecule type" value="Genomic_DNA"/>
</dbReference>
<dbReference type="RefSeq" id="WP_223419010.1">
    <property type="nucleotide sequence ID" value="NZ_JAIPME010000002.1"/>
</dbReference>
<evidence type="ECO:0000313" key="2">
    <source>
        <dbReference type="Proteomes" id="UP000734271"/>
    </source>
</evidence>
<protein>
    <submittedName>
        <fullName evidence="1">Uncharacterized protein</fullName>
    </submittedName>
</protein>
<comment type="caution">
    <text evidence="1">The sequence shown here is derived from an EMBL/GenBank/DDBJ whole genome shotgun (WGS) entry which is preliminary data.</text>
</comment>
<proteinExistence type="predicted"/>
<name>A0ABS7SYR6_9FIRM</name>
<evidence type="ECO:0000313" key="1">
    <source>
        <dbReference type="EMBL" id="MBZ2386686.1"/>
    </source>
</evidence>
<dbReference type="Proteomes" id="UP000734271">
    <property type="component" value="Unassembled WGS sequence"/>
</dbReference>